<proteinExistence type="predicted"/>
<dbReference type="RefSeq" id="WP_194978124.1">
    <property type="nucleotide sequence ID" value="NZ_JADMKS010000004.1"/>
</dbReference>
<reference evidence="1" key="1">
    <citation type="submission" date="2020-11" db="EMBL/GenBank/DDBJ databases">
        <authorList>
            <person name="Lee S.D."/>
        </authorList>
    </citation>
    <scope>NUCLEOTIDE SEQUENCE</scope>
    <source>
        <strain evidence="1">SAP-2</strain>
    </source>
</reference>
<evidence type="ECO:0000313" key="1">
    <source>
        <dbReference type="EMBL" id="MBF6637482.1"/>
    </source>
</evidence>
<evidence type="ECO:0000313" key="2">
    <source>
        <dbReference type="Proteomes" id="UP000705283"/>
    </source>
</evidence>
<sequence length="206" mass="22763">MHSSSSLSQRLGLHKLNSVLDAQRTPKQSLPERVTHDTLKQLHQVMTQGERWQEDEAFCQTLEGVMRNDEFREEFKKDTGQSLHMSAKHLSTPQAKQLMSFISAQLAPEAAPCATPDFSVSSGQSLQNVMKDCLKQMTLDVLLETSLKLTGMDIRIAETFVPVITLIREARTALLSGDGNLADRLKGLTEALNTARNSLKLACPGS</sequence>
<feature type="non-terminal residue" evidence="1">
    <location>
        <position position="206"/>
    </location>
</feature>
<name>A0AA41BWY0_9GAMM</name>
<comment type="caution">
    <text evidence="1">The sequence shown here is derived from an EMBL/GenBank/DDBJ whole genome shotgun (WGS) entry which is preliminary data.</text>
</comment>
<dbReference type="Proteomes" id="UP000705283">
    <property type="component" value="Unassembled WGS sequence"/>
</dbReference>
<organism evidence="1 2">
    <name type="scientific">Rouxiella silvae</name>
    <dbReference type="NCBI Taxonomy" id="1646373"/>
    <lineage>
        <taxon>Bacteria</taxon>
        <taxon>Pseudomonadati</taxon>
        <taxon>Pseudomonadota</taxon>
        <taxon>Gammaproteobacteria</taxon>
        <taxon>Enterobacterales</taxon>
        <taxon>Yersiniaceae</taxon>
        <taxon>Rouxiella</taxon>
    </lineage>
</organism>
<reference evidence="1" key="2">
    <citation type="submission" date="2022-09" db="EMBL/GenBank/DDBJ databases">
        <title>Rouxiella aceris sp. nov., isolated from tree sap and emended description of the genus Rhouxiella.</title>
        <authorList>
            <person name="Kim I.S."/>
        </authorList>
    </citation>
    <scope>NUCLEOTIDE SEQUENCE</scope>
    <source>
        <strain evidence="1">SAP-2</strain>
    </source>
</reference>
<protein>
    <submittedName>
        <fullName evidence="1">Uncharacterized protein</fullName>
    </submittedName>
</protein>
<dbReference type="EMBL" id="JADMKS010000004">
    <property type="protein sequence ID" value="MBF6637482.1"/>
    <property type="molecule type" value="Genomic_DNA"/>
</dbReference>
<gene>
    <name evidence="1" type="ORF">ITX54_12510</name>
</gene>
<accession>A0AA41BWY0</accession>
<dbReference type="AlphaFoldDB" id="A0AA41BWY0"/>